<name>A0A2M7W5K3_9BACT</name>
<evidence type="ECO:0000313" key="1">
    <source>
        <dbReference type="EMBL" id="PJA21656.1"/>
    </source>
</evidence>
<evidence type="ECO:0000313" key="2">
    <source>
        <dbReference type="Proteomes" id="UP000228627"/>
    </source>
</evidence>
<dbReference type="AlphaFoldDB" id="A0A2M7W5K3"/>
<dbReference type="EMBL" id="PFQG01000148">
    <property type="protein sequence ID" value="PJA21656.1"/>
    <property type="molecule type" value="Genomic_DNA"/>
</dbReference>
<proteinExistence type="predicted"/>
<sequence length="69" mass="7460">MKKLLFIVIIFLALLAAAGWYLLKPKALGISYTPKDLEQIKQKIAVTFAPLPADQAATKTIIVSGAHPV</sequence>
<organism evidence="1 2">
    <name type="scientific">Candidatus Beckwithbacteria bacterium CG_4_10_14_0_2_um_filter_47_25</name>
    <dbReference type="NCBI Taxonomy" id="1974493"/>
    <lineage>
        <taxon>Bacteria</taxon>
        <taxon>Candidatus Beckwithiibacteriota</taxon>
    </lineage>
</organism>
<comment type="caution">
    <text evidence="1">The sequence shown here is derived from an EMBL/GenBank/DDBJ whole genome shotgun (WGS) entry which is preliminary data.</text>
</comment>
<gene>
    <name evidence="1" type="ORF">COX59_03930</name>
</gene>
<reference evidence="2" key="1">
    <citation type="submission" date="2017-09" db="EMBL/GenBank/DDBJ databases">
        <title>Depth-based differentiation of microbial function through sediment-hosted aquifers and enrichment of novel symbionts in the deep terrestrial subsurface.</title>
        <authorList>
            <person name="Probst A.J."/>
            <person name="Ladd B."/>
            <person name="Jarett J.K."/>
            <person name="Geller-Mcgrath D.E."/>
            <person name="Sieber C.M.K."/>
            <person name="Emerson J.B."/>
            <person name="Anantharaman K."/>
            <person name="Thomas B.C."/>
            <person name="Malmstrom R."/>
            <person name="Stieglmeier M."/>
            <person name="Klingl A."/>
            <person name="Woyke T."/>
            <person name="Ryan C.M."/>
            <person name="Banfield J.F."/>
        </authorList>
    </citation>
    <scope>NUCLEOTIDE SEQUENCE [LARGE SCALE GENOMIC DNA]</scope>
</reference>
<feature type="non-terminal residue" evidence="1">
    <location>
        <position position="69"/>
    </location>
</feature>
<protein>
    <submittedName>
        <fullName evidence="1">Uncharacterized protein</fullName>
    </submittedName>
</protein>
<accession>A0A2M7W5K3</accession>
<dbReference type="Proteomes" id="UP000228627">
    <property type="component" value="Unassembled WGS sequence"/>
</dbReference>